<evidence type="ECO:0000313" key="2">
    <source>
        <dbReference type="EMBL" id="CCO25057.1"/>
    </source>
</evidence>
<feature type="transmembrane region" description="Helical" evidence="1">
    <location>
        <begin position="16"/>
        <end position="36"/>
    </location>
</feature>
<gene>
    <name evidence="2" type="ORF">DESAM_22790</name>
</gene>
<evidence type="ECO:0000313" key="3">
    <source>
        <dbReference type="Proteomes" id="UP000010808"/>
    </source>
</evidence>
<protein>
    <submittedName>
        <fullName evidence="2">Uncharacterized protein</fullName>
    </submittedName>
</protein>
<organism evidence="2 3">
    <name type="scientific">Maridesulfovibrio hydrothermalis AM13 = DSM 14728</name>
    <dbReference type="NCBI Taxonomy" id="1121451"/>
    <lineage>
        <taxon>Bacteria</taxon>
        <taxon>Pseudomonadati</taxon>
        <taxon>Thermodesulfobacteriota</taxon>
        <taxon>Desulfovibrionia</taxon>
        <taxon>Desulfovibrionales</taxon>
        <taxon>Desulfovibrionaceae</taxon>
        <taxon>Maridesulfovibrio</taxon>
    </lineage>
</organism>
<dbReference type="EMBL" id="FO203522">
    <property type="protein sequence ID" value="CCO25057.1"/>
    <property type="molecule type" value="Genomic_DNA"/>
</dbReference>
<proteinExistence type="predicted"/>
<keyword evidence="1" id="KW-0812">Transmembrane</keyword>
<keyword evidence="1" id="KW-1133">Transmembrane helix</keyword>
<dbReference type="KEGG" id="dhy:DESAM_22790"/>
<evidence type="ECO:0000256" key="1">
    <source>
        <dbReference type="SAM" id="Phobius"/>
    </source>
</evidence>
<dbReference type="Proteomes" id="UP000010808">
    <property type="component" value="Chromosome"/>
</dbReference>
<keyword evidence="3" id="KW-1185">Reference proteome</keyword>
<sequence length="62" mass="7199">MVFKGVFTLFCENTFFLHYLLAGVIGLIVCVDLIRFNCDKSICEKYHQWLALCVQLLINIMP</sequence>
<name>L0RFQ4_9BACT</name>
<dbReference type="HOGENOM" id="CLU_2896741_0_0_7"/>
<dbReference type="AlphaFoldDB" id="L0RFQ4"/>
<dbReference type="STRING" id="1121451.DESAM_22790"/>
<keyword evidence="1" id="KW-0472">Membrane</keyword>
<accession>L0RFQ4</accession>
<reference evidence="2 3" key="1">
    <citation type="submission" date="2012-10" db="EMBL/GenBank/DDBJ databases">
        <authorList>
            <person name="Genoscope - CEA"/>
        </authorList>
    </citation>
    <scope>NUCLEOTIDE SEQUENCE [LARGE SCALE GENOMIC DNA]</scope>
    <source>
        <strain evidence="3">AM13 / DSM 14728</strain>
    </source>
</reference>